<dbReference type="Proteomes" id="UP000225548">
    <property type="component" value="Unassembled WGS sequence"/>
</dbReference>
<dbReference type="SUPFAM" id="SSF56420">
    <property type="entry name" value="Peptide deformylase"/>
    <property type="match status" value="1"/>
</dbReference>
<comment type="catalytic activity">
    <reaction evidence="6">
        <text>N-terminal N-formyl-L-methionyl-[peptide] + H2O = N-terminal L-methionyl-[peptide] + formate</text>
        <dbReference type="Rhea" id="RHEA:24420"/>
        <dbReference type="Rhea" id="RHEA-COMP:10639"/>
        <dbReference type="Rhea" id="RHEA-COMP:10640"/>
        <dbReference type="ChEBI" id="CHEBI:15377"/>
        <dbReference type="ChEBI" id="CHEBI:15740"/>
        <dbReference type="ChEBI" id="CHEBI:49298"/>
        <dbReference type="ChEBI" id="CHEBI:64731"/>
        <dbReference type="EC" id="3.5.1.88"/>
    </reaction>
</comment>
<dbReference type="Pfam" id="PF01327">
    <property type="entry name" value="Pep_deformylase"/>
    <property type="match status" value="1"/>
</dbReference>
<comment type="function">
    <text evidence="6">Removes the formyl group from the N-terminal Met of newly synthesized proteins. Requires at least a dipeptide for an efficient rate of reaction. N-terminal L-methionine is a prerequisite for activity but the enzyme has broad specificity at other positions.</text>
</comment>
<keyword evidence="3 6" id="KW-0378">Hydrolase</keyword>
<comment type="cofactor">
    <cofactor evidence="6">
        <name>Fe(2+)</name>
        <dbReference type="ChEBI" id="CHEBI:29033"/>
    </cofactor>
    <text evidence="6">Binds 1 Fe(2+) ion.</text>
</comment>
<dbReference type="GO" id="GO:0006412">
    <property type="term" value="P:translation"/>
    <property type="evidence" value="ECO:0007669"/>
    <property type="project" value="UniProtKB-UniRule"/>
</dbReference>
<dbReference type="GO" id="GO:0046872">
    <property type="term" value="F:metal ion binding"/>
    <property type="evidence" value="ECO:0007669"/>
    <property type="project" value="UniProtKB-KW"/>
</dbReference>
<dbReference type="CDD" id="cd00487">
    <property type="entry name" value="Pep_deformylase"/>
    <property type="match status" value="1"/>
</dbReference>
<evidence type="ECO:0000313" key="8">
    <source>
        <dbReference type="Proteomes" id="UP000225548"/>
    </source>
</evidence>
<feature type="active site" evidence="6">
    <location>
        <position position="167"/>
    </location>
</feature>
<evidence type="ECO:0000256" key="6">
    <source>
        <dbReference type="HAMAP-Rule" id="MF_00163"/>
    </source>
</evidence>
<dbReference type="AlphaFoldDB" id="A0A2A9E551"/>
<protein>
    <recommendedName>
        <fullName evidence="6">Peptide deformylase</fullName>
        <shortName evidence="6">PDF</shortName>
        <ecNumber evidence="6">3.5.1.88</ecNumber>
    </recommendedName>
    <alternativeName>
        <fullName evidence="6">Polypeptide deformylase</fullName>
    </alternativeName>
</protein>
<evidence type="ECO:0000256" key="5">
    <source>
        <dbReference type="ARBA" id="ARBA00023004"/>
    </source>
</evidence>
<evidence type="ECO:0000256" key="2">
    <source>
        <dbReference type="ARBA" id="ARBA00022723"/>
    </source>
</evidence>
<dbReference type="EMBL" id="PDJG01000001">
    <property type="protein sequence ID" value="PFG33984.1"/>
    <property type="molecule type" value="Genomic_DNA"/>
</dbReference>
<comment type="caution">
    <text evidence="7">The sequence shown here is derived from an EMBL/GenBank/DDBJ whole genome shotgun (WGS) entry which is preliminary data.</text>
</comment>
<accession>A0A2A9E551</accession>
<keyword evidence="5 6" id="KW-0408">Iron</keyword>
<evidence type="ECO:0000256" key="4">
    <source>
        <dbReference type="ARBA" id="ARBA00022917"/>
    </source>
</evidence>
<dbReference type="InterPro" id="IPR036821">
    <property type="entry name" value="Peptide_deformylase_sf"/>
</dbReference>
<feature type="binding site" evidence="6">
    <location>
        <position position="170"/>
    </location>
    <ligand>
        <name>Fe cation</name>
        <dbReference type="ChEBI" id="CHEBI:24875"/>
    </ligand>
</feature>
<dbReference type="OrthoDB" id="9804313at2"/>
<dbReference type="PANTHER" id="PTHR10458:SF2">
    <property type="entry name" value="PEPTIDE DEFORMYLASE, MITOCHONDRIAL"/>
    <property type="match status" value="1"/>
</dbReference>
<dbReference type="FunFam" id="3.90.45.10:FF:000003">
    <property type="entry name" value="Peptide deformylase"/>
    <property type="match status" value="1"/>
</dbReference>
<dbReference type="PIRSF" id="PIRSF004749">
    <property type="entry name" value="Pep_def"/>
    <property type="match status" value="1"/>
</dbReference>
<dbReference type="EC" id="3.5.1.88" evidence="6"/>
<feature type="binding site" evidence="6">
    <location>
        <position position="166"/>
    </location>
    <ligand>
        <name>Fe cation</name>
        <dbReference type="ChEBI" id="CHEBI:24875"/>
    </ligand>
</feature>
<dbReference type="PRINTS" id="PR01576">
    <property type="entry name" value="PDEFORMYLASE"/>
</dbReference>
<evidence type="ECO:0000256" key="3">
    <source>
        <dbReference type="ARBA" id="ARBA00022801"/>
    </source>
</evidence>
<keyword evidence="4 6" id="KW-0648">Protein biosynthesis</keyword>
<evidence type="ECO:0000313" key="7">
    <source>
        <dbReference type="EMBL" id="PFG33984.1"/>
    </source>
</evidence>
<keyword evidence="8" id="KW-1185">Reference proteome</keyword>
<name>A0A2A9E551_9MICO</name>
<gene>
    <name evidence="6" type="primary">def</name>
    <name evidence="7" type="ORF">ATL42_1883</name>
</gene>
<reference evidence="7 8" key="1">
    <citation type="submission" date="2017-10" db="EMBL/GenBank/DDBJ databases">
        <title>Sequencing the genomes of 1000 actinobacteria strains.</title>
        <authorList>
            <person name="Klenk H.-P."/>
        </authorList>
    </citation>
    <scope>NUCLEOTIDE SEQUENCE [LARGE SCALE GENOMIC DNA]</scope>
    <source>
        <strain evidence="7 8">DSM 18966</strain>
    </source>
</reference>
<dbReference type="HAMAP" id="MF_00163">
    <property type="entry name" value="Pep_deformylase"/>
    <property type="match status" value="1"/>
</dbReference>
<organism evidence="7 8">
    <name type="scientific">Sanguibacter antarcticus</name>
    <dbReference type="NCBI Taxonomy" id="372484"/>
    <lineage>
        <taxon>Bacteria</taxon>
        <taxon>Bacillati</taxon>
        <taxon>Actinomycetota</taxon>
        <taxon>Actinomycetes</taxon>
        <taxon>Micrococcales</taxon>
        <taxon>Sanguibacteraceae</taxon>
        <taxon>Sanguibacter</taxon>
    </lineage>
</organism>
<proteinExistence type="inferred from homology"/>
<comment type="similarity">
    <text evidence="1 6">Belongs to the polypeptide deformylase family.</text>
</comment>
<dbReference type="PANTHER" id="PTHR10458">
    <property type="entry name" value="PEPTIDE DEFORMYLASE"/>
    <property type="match status" value="1"/>
</dbReference>
<dbReference type="NCBIfam" id="NF001159">
    <property type="entry name" value="PRK00150.1-3"/>
    <property type="match status" value="1"/>
</dbReference>
<dbReference type="RefSeq" id="WP_098455095.1">
    <property type="nucleotide sequence ID" value="NZ_PDJG01000001.1"/>
</dbReference>
<keyword evidence="2 6" id="KW-0479">Metal-binding</keyword>
<dbReference type="Gene3D" id="3.90.45.10">
    <property type="entry name" value="Peptide deformylase"/>
    <property type="match status" value="1"/>
</dbReference>
<evidence type="ECO:0000256" key="1">
    <source>
        <dbReference type="ARBA" id="ARBA00010759"/>
    </source>
</evidence>
<dbReference type="GO" id="GO:0042586">
    <property type="term" value="F:peptide deformylase activity"/>
    <property type="evidence" value="ECO:0007669"/>
    <property type="project" value="UniProtKB-UniRule"/>
</dbReference>
<sequence length="213" mass="23215">MTTDQALRDAIEQHLDKHARGVLPIVAVGHPVLRLAAARYDGQLGDLLPVLLESMRLTMLEAPGVGLAAPQIGISLALAVMQDPGVGDAEQADPRERTPLDYRVLVNPDYAPVGPDRRSFYEGCLSVPGYQAVVPRHRSVRLTATDDTGATVDEVLTGWPARIVQHETDHLRGELYIDHAHTRSLATNENLARYWSDTPDPSMAAQVMGFPLS</sequence>
<dbReference type="InterPro" id="IPR023635">
    <property type="entry name" value="Peptide_deformylase"/>
</dbReference>
<feature type="binding site" evidence="6">
    <location>
        <position position="124"/>
    </location>
    <ligand>
        <name>Fe cation</name>
        <dbReference type="ChEBI" id="CHEBI:24875"/>
    </ligand>
</feature>